<comment type="cofactor">
    <cofactor evidence="13">
        <name>Zn(2+)</name>
        <dbReference type="ChEBI" id="CHEBI:29105"/>
    </cofactor>
    <text evidence="13">Binds at least 2 Zn(2+) per subunit.</text>
</comment>
<feature type="binding site" evidence="13">
    <location>
        <position position="461"/>
    </location>
    <ligand>
        <name>Mg(2+)</name>
        <dbReference type="ChEBI" id="CHEBI:18420"/>
    </ligand>
</feature>
<dbReference type="PANTHER" id="PTHR19376">
    <property type="entry name" value="DNA-DIRECTED RNA POLYMERASE"/>
    <property type="match status" value="1"/>
</dbReference>
<comment type="catalytic activity">
    <reaction evidence="11 13 14">
        <text>RNA(n) + a ribonucleoside 5'-triphosphate = RNA(n+1) + diphosphate</text>
        <dbReference type="Rhea" id="RHEA:21248"/>
        <dbReference type="Rhea" id="RHEA-COMP:14527"/>
        <dbReference type="Rhea" id="RHEA-COMP:17342"/>
        <dbReference type="ChEBI" id="CHEBI:33019"/>
        <dbReference type="ChEBI" id="CHEBI:61557"/>
        <dbReference type="ChEBI" id="CHEBI:140395"/>
        <dbReference type="EC" id="2.7.7.6"/>
    </reaction>
</comment>
<dbReference type="InterPro" id="IPR000722">
    <property type="entry name" value="RNA_pol_asu"/>
</dbReference>
<dbReference type="EMBL" id="CP001994">
    <property type="protein sequence ID" value="ADE36058.1"/>
    <property type="molecule type" value="Genomic_DNA"/>
</dbReference>
<dbReference type="Gene3D" id="1.10.132.30">
    <property type="match status" value="1"/>
</dbReference>
<keyword evidence="3 13" id="KW-0963">Cytoplasm</keyword>
<name>D5EA57_METMS</name>
<evidence type="ECO:0000313" key="17">
    <source>
        <dbReference type="EMBL" id="ADE36058.1"/>
    </source>
</evidence>
<feature type="binding site" evidence="13">
    <location>
        <position position="112"/>
    </location>
    <ligand>
        <name>Zn(2+)</name>
        <dbReference type="ChEBI" id="CHEBI:29105"/>
        <label>2</label>
    </ligand>
</feature>
<dbReference type="Gene3D" id="2.40.40.20">
    <property type="match status" value="1"/>
</dbReference>
<dbReference type="InterPro" id="IPR045867">
    <property type="entry name" value="DNA-dir_RpoC_beta_prime"/>
</dbReference>
<comment type="function">
    <text evidence="12 13">DNA-dependent RNA polymerase (RNAP) catalyzes the transcription of DNA into RNA using the four ribonucleoside triphosphates as substrates. Forms the clamp head domain.</text>
</comment>
<feature type="binding site" evidence="13">
    <location>
        <position position="82"/>
    </location>
    <ligand>
        <name>Zn(2+)</name>
        <dbReference type="ChEBI" id="CHEBI:29105"/>
        <label>1</label>
    </ligand>
</feature>
<dbReference type="GO" id="GO:0005737">
    <property type="term" value="C:cytoplasm"/>
    <property type="evidence" value="ECO:0007669"/>
    <property type="project" value="UniProtKB-SubCell"/>
</dbReference>
<dbReference type="Pfam" id="PF00623">
    <property type="entry name" value="RNA_pol_Rpb1_2"/>
    <property type="match status" value="1"/>
</dbReference>
<dbReference type="InterPro" id="IPR044893">
    <property type="entry name" value="RNA_pol_Rpb1_clamp_domain"/>
</dbReference>
<evidence type="ECO:0000256" key="14">
    <source>
        <dbReference type="RuleBase" id="RU004279"/>
    </source>
</evidence>
<comment type="subunit">
    <text evidence="13">Part of the RNA polymerase complex.</text>
</comment>
<keyword evidence="2 13" id="KW-0240">DNA-directed RNA polymerase</keyword>
<dbReference type="NCBIfam" id="NF006336">
    <property type="entry name" value="PRK08566.1"/>
    <property type="match status" value="1"/>
</dbReference>
<keyword evidence="10 13" id="KW-0804">Transcription</keyword>
<dbReference type="FunFam" id="2.40.40.20:FF:000019">
    <property type="entry name" value="DNA-directed RNA polymerase II subunit RPB1"/>
    <property type="match status" value="1"/>
</dbReference>
<feature type="coiled-coil region" evidence="15">
    <location>
        <begin position="663"/>
        <end position="690"/>
    </location>
</feature>
<protein>
    <recommendedName>
        <fullName evidence="13">DNA-directed RNA polymerase subunit Rpo1N</fullName>
        <ecNumber evidence="13">2.7.7.6</ecNumber>
    </recommendedName>
    <alternativeName>
        <fullName evidence="13">DNA-directed RNA polymerase subunit A'</fullName>
    </alternativeName>
</protein>
<organism evidence="17 18">
    <name type="scientific">Methanohalophilus mahii (strain ATCC 35705 / DSM 5219 / SLP)</name>
    <dbReference type="NCBI Taxonomy" id="547558"/>
    <lineage>
        <taxon>Archaea</taxon>
        <taxon>Methanobacteriati</taxon>
        <taxon>Methanobacteriota</taxon>
        <taxon>Stenosarchaea group</taxon>
        <taxon>Methanomicrobia</taxon>
        <taxon>Methanosarcinales</taxon>
        <taxon>Methanosarcinaceae</taxon>
        <taxon>Methanohalophilus</taxon>
    </lineage>
</organism>
<dbReference type="InterPro" id="IPR012758">
    <property type="entry name" value="RPO1N"/>
</dbReference>
<evidence type="ECO:0000313" key="18">
    <source>
        <dbReference type="Proteomes" id="UP000001059"/>
    </source>
</evidence>
<dbReference type="InterPro" id="IPR007066">
    <property type="entry name" value="RNA_pol_Rpb1_3"/>
</dbReference>
<dbReference type="NCBIfam" id="TIGR02390">
    <property type="entry name" value="RNA_pol_rpoA1"/>
    <property type="match status" value="1"/>
</dbReference>
<dbReference type="SUPFAM" id="SSF64484">
    <property type="entry name" value="beta and beta-prime subunits of DNA dependent RNA-polymerase"/>
    <property type="match status" value="1"/>
</dbReference>
<evidence type="ECO:0000256" key="3">
    <source>
        <dbReference type="ARBA" id="ARBA00022490"/>
    </source>
</evidence>
<dbReference type="Pfam" id="PF04983">
    <property type="entry name" value="RNA_pol_Rpb1_3"/>
    <property type="match status" value="1"/>
</dbReference>
<keyword evidence="4 13" id="KW-0808">Transferase</keyword>
<feature type="binding site" evidence="13">
    <location>
        <position position="69"/>
    </location>
    <ligand>
        <name>Zn(2+)</name>
        <dbReference type="ChEBI" id="CHEBI:29105"/>
        <label>1</label>
    </ligand>
</feature>
<dbReference type="GO" id="GO:0003899">
    <property type="term" value="F:DNA-directed RNA polymerase activity"/>
    <property type="evidence" value="ECO:0007669"/>
    <property type="project" value="UniProtKB-UniRule"/>
</dbReference>
<evidence type="ECO:0000256" key="10">
    <source>
        <dbReference type="ARBA" id="ARBA00023163"/>
    </source>
</evidence>
<dbReference type="GO" id="GO:0000428">
    <property type="term" value="C:DNA-directed RNA polymerase complex"/>
    <property type="evidence" value="ECO:0007669"/>
    <property type="project" value="UniProtKB-KW"/>
</dbReference>
<keyword evidence="7 13" id="KW-0862">Zinc</keyword>
<dbReference type="InterPro" id="IPR007081">
    <property type="entry name" value="RNA_pol_Rpb1_5"/>
</dbReference>
<evidence type="ECO:0000256" key="9">
    <source>
        <dbReference type="ARBA" id="ARBA00023125"/>
    </source>
</evidence>
<evidence type="ECO:0000259" key="16">
    <source>
        <dbReference type="SMART" id="SM00663"/>
    </source>
</evidence>
<dbReference type="HAMAP" id="MF_00863">
    <property type="entry name" value="RNApol_arch_Rpo1N"/>
    <property type="match status" value="1"/>
</dbReference>
<dbReference type="InterPro" id="IPR038120">
    <property type="entry name" value="Rpb1_funnel_sf"/>
</dbReference>
<evidence type="ECO:0000256" key="13">
    <source>
        <dbReference type="HAMAP-Rule" id="MF_00863"/>
    </source>
</evidence>
<evidence type="ECO:0000256" key="6">
    <source>
        <dbReference type="ARBA" id="ARBA00022723"/>
    </source>
</evidence>
<dbReference type="GO" id="GO:0006351">
    <property type="term" value="P:DNA-templated transcription"/>
    <property type="evidence" value="ECO:0007669"/>
    <property type="project" value="UniProtKB-UniRule"/>
</dbReference>
<evidence type="ECO:0000256" key="4">
    <source>
        <dbReference type="ARBA" id="ARBA00022679"/>
    </source>
</evidence>
<dbReference type="STRING" id="547558.Mmah_0531"/>
<dbReference type="Gene3D" id="3.30.1490.180">
    <property type="entry name" value="RNA polymerase ii"/>
    <property type="match status" value="1"/>
</dbReference>
<evidence type="ECO:0000256" key="15">
    <source>
        <dbReference type="SAM" id="Coils"/>
    </source>
</evidence>
<evidence type="ECO:0000256" key="5">
    <source>
        <dbReference type="ARBA" id="ARBA00022695"/>
    </source>
</evidence>
<evidence type="ECO:0000256" key="2">
    <source>
        <dbReference type="ARBA" id="ARBA00022478"/>
    </source>
</evidence>
<feature type="binding site" evidence="13">
    <location>
        <position position="79"/>
    </location>
    <ligand>
        <name>Zn(2+)</name>
        <dbReference type="ChEBI" id="CHEBI:29105"/>
        <label>1</label>
    </ligand>
</feature>
<accession>D5EA57</accession>
<comment type="similarity">
    <text evidence="1 13 14">Belongs to the RNA polymerase beta' chain family.</text>
</comment>
<dbReference type="Gene3D" id="6.20.50.80">
    <property type="match status" value="1"/>
</dbReference>
<evidence type="ECO:0000256" key="1">
    <source>
        <dbReference type="ARBA" id="ARBA00006460"/>
    </source>
</evidence>
<dbReference type="InterPro" id="IPR007083">
    <property type="entry name" value="RNA_pol_Rpb1_4"/>
</dbReference>
<keyword evidence="5 13" id="KW-0548">Nucleotidyltransferase</keyword>
<dbReference type="HOGENOM" id="CLU_000487_3_1_2"/>
<dbReference type="Proteomes" id="UP000001059">
    <property type="component" value="Chromosome"/>
</dbReference>
<evidence type="ECO:0000256" key="8">
    <source>
        <dbReference type="ARBA" id="ARBA00022842"/>
    </source>
</evidence>
<dbReference type="GO" id="GO:0008270">
    <property type="term" value="F:zinc ion binding"/>
    <property type="evidence" value="ECO:0007669"/>
    <property type="project" value="UniProtKB-UniRule"/>
</dbReference>
<keyword evidence="9 13" id="KW-0238">DNA-binding</keyword>
<feature type="binding site" evidence="13">
    <location>
        <position position="109"/>
    </location>
    <ligand>
        <name>Zn(2+)</name>
        <dbReference type="ChEBI" id="CHEBI:29105"/>
        <label>2</label>
    </ligand>
</feature>
<dbReference type="GO" id="GO:0003677">
    <property type="term" value="F:DNA binding"/>
    <property type="evidence" value="ECO:0007669"/>
    <property type="project" value="UniProtKB-UniRule"/>
</dbReference>
<feature type="binding site" evidence="13">
    <location>
        <position position="159"/>
    </location>
    <ligand>
        <name>Zn(2+)</name>
        <dbReference type="ChEBI" id="CHEBI:29105"/>
        <label>2</label>
    </ligand>
</feature>
<dbReference type="Gene3D" id="1.10.274.100">
    <property type="entry name" value="RNA polymerase Rpb1, domain 3"/>
    <property type="match status" value="1"/>
</dbReference>
<comment type="function">
    <text evidence="14">DNA-dependent RNA polymerase catalyzes the transcription of DNA into RNA using the four ribonucleoside triphosphates as substrates.</text>
</comment>
<dbReference type="Gene3D" id="6.10.250.2940">
    <property type="match status" value="1"/>
</dbReference>
<comment type="cofactor">
    <cofactor evidence="13">
        <name>Mg(2+)</name>
        <dbReference type="ChEBI" id="CHEBI:18420"/>
    </cofactor>
</comment>
<dbReference type="AlphaFoldDB" id="D5EA57"/>
<gene>
    <name evidence="13" type="primary">rpo1N</name>
    <name evidence="13" type="synonym">rpoA1</name>
    <name evidence="17" type="ordered locus">Mmah_0531</name>
</gene>
<dbReference type="SMART" id="SM00663">
    <property type="entry name" value="RPOLA_N"/>
    <property type="match status" value="1"/>
</dbReference>
<dbReference type="Pfam" id="PF05000">
    <property type="entry name" value="RNA_pol_Rpb1_4"/>
    <property type="match status" value="1"/>
</dbReference>
<dbReference type="EC" id="2.7.7.6" evidence="13"/>
<feature type="binding site" evidence="13">
    <location>
        <position position="72"/>
    </location>
    <ligand>
        <name>Zn(2+)</name>
        <dbReference type="ChEBI" id="CHEBI:29105"/>
        <label>1</label>
    </ligand>
</feature>
<dbReference type="InterPro" id="IPR042102">
    <property type="entry name" value="RNA_pol_Rpb1_3_sf"/>
</dbReference>
<dbReference type="PANTHER" id="PTHR19376:SF32">
    <property type="entry name" value="DNA-DIRECTED RNA POLYMERASE III SUBUNIT RPC1"/>
    <property type="match status" value="1"/>
</dbReference>
<dbReference type="KEGG" id="mmh:Mmah_0531"/>
<reference evidence="17 18" key="1">
    <citation type="submission" date="2010-03" db="EMBL/GenBank/DDBJ databases">
        <title>The complete genome of Methanohalophilus mahii DSM 5219.</title>
        <authorList>
            <consortium name="US DOE Joint Genome Institute (JGI-PGF)"/>
            <person name="Lucas S."/>
            <person name="Copeland A."/>
            <person name="Lapidus A."/>
            <person name="Glavina del Rio T."/>
            <person name="Dalin E."/>
            <person name="Tice H."/>
            <person name="Bruce D."/>
            <person name="Goodwin L."/>
            <person name="Pitluck S."/>
            <person name="Kyrpides N."/>
            <person name="Mavromatis K."/>
            <person name="Ivanova N."/>
            <person name="Lykidis A."/>
            <person name="Saunders E."/>
            <person name="Brettin T."/>
            <person name="Detter J.C."/>
            <person name="Han C."/>
            <person name="Land M."/>
            <person name="Hauser L."/>
            <person name="Markowitz V."/>
            <person name="Cheng J.-F."/>
            <person name="Hugenholtz P."/>
            <person name="Woyke T."/>
            <person name="Wu D."/>
            <person name="Spring S."/>
            <person name="Schneider S."/>
            <person name="Schroeder M."/>
            <person name="Klenk H.-P."/>
            <person name="Eisen J.A."/>
        </authorList>
    </citation>
    <scope>NUCLEOTIDE SEQUENCE [LARGE SCALE GENOMIC DNA]</scope>
    <source>
        <strain evidence="18">ATCC 35705 / DSM 5219 / SLP</strain>
    </source>
</reference>
<evidence type="ECO:0000256" key="12">
    <source>
        <dbReference type="ARBA" id="ARBA00053389"/>
    </source>
</evidence>
<keyword evidence="15" id="KW-0175">Coiled coil</keyword>
<dbReference type="Pfam" id="PF04997">
    <property type="entry name" value="RNA_pol_Rpb1_1"/>
    <property type="match status" value="1"/>
</dbReference>
<feature type="domain" description="RNA polymerase N-terminal" evidence="16">
    <location>
        <begin position="211"/>
        <end position="515"/>
    </location>
</feature>
<feature type="binding site" evidence="13">
    <location>
        <position position="463"/>
    </location>
    <ligand>
        <name>Mg(2+)</name>
        <dbReference type="ChEBI" id="CHEBI:18420"/>
    </ligand>
</feature>
<dbReference type="Gene3D" id="4.10.860.120">
    <property type="entry name" value="RNA polymerase II, clamp domain"/>
    <property type="match status" value="2"/>
</dbReference>
<dbReference type="InterPro" id="IPR007080">
    <property type="entry name" value="RNA_pol_Rpb1_1"/>
</dbReference>
<dbReference type="Pfam" id="PF04998">
    <property type="entry name" value="RNA_pol_Rpb1_5"/>
    <property type="match status" value="1"/>
</dbReference>
<proteinExistence type="inferred from homology"/>
<feature type="binding site" evidence="13">
    <location>
        <position position="465"/>
    </location>
    <ligand>
        <name>Mg(2+)</name>
        <dbReference type="ChEBI" id="CHEBI:18420"/>
    </ligand>
</feature>
<evidence type="ECO:0000256" key="7">
    <source>
        <dbReference type="ARBA" id="ARBA00022833"/>
    </source>
</evidence>
<dbReference type="GO" id="GO:0000287">
    <property type="term" value="F:magnesium ion binding"/>
    <property type="evidence" value="ECO:0007669"/>
    <property type="project" value="UniProtKB-UniRule"/>
</dbReference>
<comment type="subcellular location">
    <subcellularLocation>
        <location evidence="13">Cytoplasm</location>
    </subcellularLocation>
</comment>
<keyword evidence="6 13" id="KW-0479">Metal-binding</keyword>
<feature type="binding site" evidence="13">
    <location>
        <position position="156"/>
    </location>
    <ligand>
        <name>Zn(2+)</name>
        <dbReference type="ChEBI" id="CHEBI:29105"/>
        <label>2</label>
    </ligand>
</feature>
<dbReference type="InterPro" id="IPR006592">
    <property type="entry name" value="RNA_pol_N"/>
</dbReference>
<dbReference type="CDD" id="cd02582">
    <property type="entry name" value="RNAP_archeal_A"/>
    <property type="match status" value="1"/>
</dbReference>
<evidence type="ECO:0000256" key="11">
    <source>
        <dbReference type="ARBA" id="ARBA00048552"/>
    </source>
</evidence>
<keyword evidence="18" id="KW-1185">Reference proteome</keyword>
<sequence>MMVISMDNTIPSIPQRIGAIRFGLLSPREIRKMSVTSIITADTYDDDGYPIDMGLMDLRLGVIDPGLKCKTCGGRAGECPGHFGHIELVAPVLHVGFNKIIRKILRSTCRNCSHLLLEDKQKKAYINQFAKLDVMSHLPDDLINNVFKEARKTKICPYCGEEQLEIKFEKPSDYIENDYKLTPTEIRDRLERIPDDDLKVMGMDPESARPEWMVLTVLAVPPVTVRPSITLESGQRSEDDLTHKLVDIIRINQRFQENRDAGAPQLIIEDLWELLQYHLTTFFDNEVSGVPPARHRSGRPLKTLTQRLKGKEGRFRGSLSGKRVNFSARTVVSPDPNLSINEVGVPYQIAKHMTIPVRVISRNLEMMRAYVARGGETHPGANYVFREDGRRLKITEANKEELSEKLEPGWTVERQMQDGDIVLFNRQPSLHKMSIMAHKVKVLPNKTFKLNPAVCPPYNADFDGDEMNMHVLQTEESRAEANILMQVQENILSPRFGGPIIGGIHDHISGMFLLTRNENMISKNDALELLRKSEVRELPEPAGYTDVGDPFWTGKQIFSQILPKDLNLEFKANVCFKCDVCKGRDCEYDAYVVVENGELVTGTIDEKAIGAFKGKILDSIVKRYGTTEAAQFVDDMTRLAIRGVMRTGLSFGISDEDIPREAKLNIDEELERAENEVAELIQAYEAKELEPLPGRTLAETIELKIMQSLGKARDHTGTIAGNHLGLENSAVIMAKSGARGSMLNLTQMAACVGQQAVRGERIRRGYEGRTLPHFDRGDLGADAHGFVKSSYKSGLNPTEYFFHSVGGREGLVDTAVRTSQSGYLQRRLVNALQDLEVQYDRSVRETRGVIVQFKYGEDGIDSTKSDYSSEETVHNIVRSVTGKEVK</sequence>
<keyword evidence="8 13" id="KW-0460">Magnesium</keyword>